<accession>E7D1U5</accession>
<dbReference type="AlphaFoldDB" id="E7D1U5"/>
<proteinExistence type="evidence at transcript level"/>
<evidence type="ECO:0000256" key="1">
    <source>
        <dbReference type="SAM" id="SignalP"/>
    </source>
</evidence>
<reference evidence="2" key="1">
    <citation type="submission" date="2010-07" db="EMBL/GenBank/DDBJ databases">
        <title>Identification of Proteins Involved in Black Widow Spider Wrapping Silk Fibers.</title>
        <authorList>
            <person name="Nguyen A."/>
            <person name="Verduzco A."/>
            <person name="Vierra C."/>
        </authorList>
    </citation>
    <scope>NUCLEOTIDE SEQUENCE</scope>
</reference>
<name>E7D1U5_LATHE</name>
<keyword evidence="1" id="KW-0732">Signal</keyword>
<feature type="non-terminal residue" evidence="2">
    <location>
        <position position="1"/>
    </location>
</feature>
<protein>
    <submittedName>
        <fullName evidence="2">Uncharacterized protein</fullName>
    </submittedName>
</protein>
<feature type="chain" id="PRO_5003216601" evidence="1">
    <location>
        <begin position="29"/>
        <end position="125"/>
    </location>
</feature>
<dbReference type="EMBL" id="HQ006049">
    <property type="protein sequence ID" value="ADV40339.1"/>
    <property type="molecule type" value="mRNA"/>
</dbReference>
<organism evidence="2">
    <name type="scientific">Latrodectus hesperus</name>
    <name type="common">Western black widow spider</name>
    <dbReference type="NCBI Taxonomy" id="256737"/>
    <lineage>
        <taxon>Eukaryota</taxon>
        <taxon>Metazoa</taxon>
        <taxon>Ecdysozoa</taxon>
        <taxon>Arthropoda</taxon>
        <taxon>Chelicerata</taxon>
        <taxon>Arachnida</taxon>
        <taxon>Araneae</taxon>
        <taxon>Araneomorphae</taxon>
        <taxon>Entelegynae</taxon>
        <taxon>Araneoidea</taxon>
        <taxon>Theridiidae</taxon>
        <taxon>Latrodectus</taxon>
    </lineage>
</organism>
<sequence length="125" mass="13266">ARGNIGSTNMRLILASILLLSIVGYCYSQQVACGIPKCNDPCYIDKSASPCPACVCPANRKKRQSCGIPKCDNPCFIDHSASPCPACVCPANRKKRQSCGIPKCNNPCYIDHSASPCPACVCPAK</sequence>
<evidence type="ECO:0000313" key="2">
    <source>
        <dbReference type="EMBL" id="ADV40339.1"/>
    </source>
</evidence>
<feature type="signal peptide" evidence="1">
    <location>
        <begin position="1"/>
        <end position="28"/>
    </location>
</feature>